<dbReference type="PANTHER" id="PTHR38425:SF1">
    <property type="entry name" value="LONG CHRONOLOGICAL LIFESPAN PROTEIN 2"/>
    <property type="match status" value="1"/>
</dbReference>
<reference evidence="5 6" key="2">
    <citation type="journal article" date="2012" name="Open Biol.">
        <title>Characteristics of nucleosomes and linker DNA regions on the genome of the basidiomycete Mixia osmundae revealed by mono- and dinucleosome mapping.</title>
        <authorList>
            <person name="Nishida H."/>
            <person name="Kondo S."/>
            <person name="Matsumoto T."/>
            <person name="Suzuki Y."/>
            <person name="Yoshikawa H."/>
            <person name="Taylor T.D."/>
            <person name="Sugiyama J."/>
        </authorList>
    </citation>
    <scope>NUCLEOTIDE SEQUENCE [LARGE SCALE GENOMIC DNA]</scope>
    <source>
        <strain evidence="6">CBS 9802 / IAM 14324 / JCM 22182 / KY 12970</strain>
    </source>
</reference>
<feature type="signal peptide" evidence="4">
    <location>
        <begin position="1"/>
        <end position="15"/>
    </location>
</feature>
<evidence type="ECO:0000313" key="6">
    <source>
        <dbReference type="Proteomes" id="UP000009131"/>
    </source>
</evidence>
<dbReference type="OMA" id="CSSYLCP"/>
<protein>
    <recommendedName>
        <fullName evidence="2">Long chronological lifespan protein 2</fullName>
    </recommendedName>
</protein>
<sequence length="108" mass="11704">MRFCLILALAGLAQAQFFDFGNMFGGQQQAQQGARPAQDTKSKWYRQQVDELSCNDYLCPNTLDCVSSPAACSCPSVEDIKCQTGPETFVCTRGSGCDAVQHALKTGK</sequence>
<dbReference type="InterPro" id="IPR034543">
    <property type="entry name" value="LCL2"/>
</dbReference>
<keyword evidence="3 4" id="KW-0732">Signal</keyword>
<evidence type="ECO:0000256" key="3">
    <source>
        <dbReference type="ARBA" id="ARBA00022729"/>
    </source>
</evidence>
<dbReference type="RefSeq" id="XP_014568508.1">
    <property type="nucleotide sequence ID" value="XM_014713022.1"/>
</dbReference>
<dbReference type="HOGENOM" id="CLU_142363_2_1_1"/>
<evidence type="ECO:0000256" key="4">
    <source>
        <dbReference type="SAM" id="SignalP"/>
    </source>
</evidence>
<dbReference type="GO" id="GO:0036503">
    <property type="term" value="P:ERAD pathway"/>
    <property type="evidence" value="ECO:0007669"/>
    <property type="project" value="TreeGrafter"/>
</dbReference>
<dbReference type="PANTHER" id="PTHR38425">
    <property type="entry name" value="LONG CHRONOLOGICAL LIFESPAN PROTEIN 2"/>
    <property type="match status" value="1"/>
</dbReference>
<dbReference type="InParanoid" id="G7E9E0"/>
<dbReference type="OrthoDB" id="2234316at2759"/>
<reference evidence="5 6" key="1">
    <citation type="journal article" date="2011" name="J. Gen. Appl. Microbiol.">
        <title>Draft genome sequencing of the enigmatic basidiomycete Mixia osmundae.</title>
        <authorList>
            <person name="Nishida H."/>
            <person name="Nagatsuka Y."/>
            <person name="Sugiyama J."/>
        </authorList>
    </citation>
    <scope>NUCLEOTIDE SEQUENCE [LARGE SCALE GENOMIC DNA]</scope>
    <source>
        <strain evidence="6">CBS 9802 / IAM 14324 / JCM 22182 / KY 12970</strain>
    </source>
</reference>
<dbReference type="STRING" id="764103.G7E9E0"/>
<gene>
    <name evidence="5" type="primary">Mo05953</name>
    <name evidence="5" type="ORF">E5Q_05953</name>
</gene>
<comment type="similarity">
    <text evidence="1">Belongs to the LCL2 family.</text>
</comment>
<dbReference type="eggNOG" id="ENOG502S416">
    <property type="taxonomic scope" value="Eukaryota"/>
</dbReference>
<evidence type="ECO:0000256" key="1">
    <source>
        <dbReference type="ARBA" id="ARBA00010545"/>
    </source>
</evidence>
<dbReference type="Proteomes" id="UP000009131">
    <property type="component" value="Unassembled WGS sequence"/>
</dbReference>
<accession>G7E9E0</accession>
<keyword evidence="6" id="KW-1185">Reference proteome</keyword>
<evidence type="ECO:0000313" key="5">
    <source>
        <dbReference type="EMBL" id="GAA99259.1"/>
    </source>
</evidence>
<dbReference type="EMBL" id="BABT02000220">
    <property type="protein sequence ID" value="GAA99259.1"/>
    <property type="molecule type" value="Genomic_DNA"/>
</dbReference>
<organism evidence="5 6">
    <name type="scientific">Mixia osmundae (strain CBS 9802 / IAM 14324 / JCM 22182 / KY 12970)</name>
    <dbReference type="NCBI Taxonomy" id="764103"/>
    <lineage>
        <taxon>Eukaryota</taxon>
        <taxon>Fungi</taxon>
        <taxon>Dikarya</taxon>
        <taxon>Basidiomycota</taxon>
        <taxon>Pucciniomycotina</taxon>
        <taxon>Mixiomycetes</taxon>
        <taxon>Mixiales</taxon>
        <taxon>Mixiaceae</taxon>
        <taxon>Mixia</taxon>
    </lineage>
</organism>
<feature type="chain" id="PRO_5012542387" description="Long chronological lifespan protein 2" evidence="4">
    <location>
        <begin position="16"/>
        <end position="108"/>
    </location>
</feature>
<proteinExistence type="inferred from homology"/>
<dbReference type="AlphaFoldDB" id="G7E9E0"/>
<name>G7E9E0_MIXOS</name>
<comment type="caution">
    <text evidence="5">The sequence shown here is derived from an EMBL/GenBank/DDBJ whole genome shotgun (WGS) entry which is preliminary data.</text>
</comment>
<evidence type="ECO:0000256" key="2">
    <source>
        <dbReference type="ARBA" id="ARBA00018534"/>
    </source>
</evidence>